<dbReference type="Proteomes" id="UP000003639">
    <property type="component" value="Unassembled WGS sequence"/>
</dbReference>
<accession>A6NVL3</accession>
<dbReference type="EMBL" id="AAXG02000013">
    <property type="protein sequence ID" value="EDM99982.1"/>
    <property type="molecule type" value="Genomic_DNA"/>
</dbReference>
<gene>
    <name evidence="2" type="ORF">BACCAP_02255</name>
</gene>
<dbReference type="AlphaFoldDB" id="A6NVL3"/>
<protein>
    <submittedName>
        <fullName evidence="2">Uncharacterized protein</fullName>
    </submittedName>
</protein>
<feature type="region of interest" description="Disordered" evidence="1">
    <location>
        <begin position="1"/>
        <end position="40"/>
    </location>
</feature>
<evidence type="ECO:0000313" key="2">
    <source>
        <dbReference type="EMBL" id="EDM99982.1"/>
    </source>
</evidence>
<keyword evidence="3" id="KW-1185">Reference proteome</keyword>
<name>A6NVL3_9FIRM</name>
<sequence length="40" mass="4876">MQKNETGQRKIGKNRRGQGRSWKKEELQHLKMQPVWQNKI</sequence>
<organism evidence="2 3">
    <name type="scientific">Pseudoflavonifractor capillosus ATCC 29799</name>
    <dbReference type="NCBI Taxonomy" id="411467"/>
    <lineage>
        <taxon>Bacteria</taxon>
        <taxon>Bacillati</taxon>
        <taxon>Bacillota</taxon>
        <taxon>Clostridia</taxon>
        <taxon>Eubacteriales</taxon>
        <taxon>Oscillospiraceae</taxon>
        <taxon>Pseudoflavonifractor</taxon>
    </lineage>
</organism>
<dbReference type="STRING" id="411467.BACCAP_02255"/>
<evidence type="ECO:0000313" key="3">
    <source>
        <dbReference type="Proteomes" id="UP000003639"/>
    </source>
</evidence>
<proteinExistence type="predicted"/>
<reference evidence="2 3" key="1">
    <citation type="submission" date="2007-04" db="EMBL/GenBank/DDBJ databases">
        <authorList>
            <person name="Fulton L."/>
            <person name="Clifton S."/>
            <person name="Fulton B."/>
            <person name="Xu J."/>
            <person name="Minx P."/>
            <person name="Pepin K.H."/>
            <person name="Johnson M."/>
            <person name="Thiruvilangam P."/>
            <person name="Bhonagiri V."/>
            <person name="Nash W.E."/>
            <person name="Mardis E.R."/>
            <person name="Wilson R.K."/>
        </authorList>
    </citation>
    <scope>NUCLEOTIDE SEQUENCE [LARGE SCALE GENOMIC DNA]</scope>
    <source>
        <strain evidence="2 3">ATCC 29799</strain>
    </source>
</reference>
<reference evidence="2 3" key="2">
    <citation type="submission" date="2007-06" db="EMBL/GenBank/DDBJ databases">
        <title>Draft genome sequence of Pseudoflavonifractor capillosus ATCC 29799.</title>
        <authorList>
            <person name="Sudarsanam P."/>
            <person name="Ley R."/>
            <person name="Guruge J."/>
            <person name="Turnbaugh P.J."/>
            <person name="Mahowald M."/>
            <person name="Liep D."/>
            <person name="Gordon J."/>
        </authorList>
    </citation>
    <scope>NUCLEOTIDE SEQUENCE [LARGE SCALE GENOMIC DNA]</scope>
    <source>
        <strain evidence="2 3">ATCC 29799</strain>
    </source>
</reference>
<evidence type="ECO:0000256" key="1">
    <source>
        <dbReference type="SAM" id="MobiDB-lite"/>
    </source>
</evidence>
<comment type="caution">
    <text evidence="2">The sequence shown here is derived from an EMBL/GenBank/DDBJ whole genome shotgun (WGS) entry which is preliminary data.</text>
</comment>